<name>A0ABQ3E824_9ACTN</name>
<reference evidence="3" key="1">
    <citation type="journal article" date="2019" name="Int. J. Syst. Evol. Microbiol.">
        <title>The Global Catalogue of Microorganisms (GCM) 10K type strain sequencing project: providing services to taxonomists for standard genome sequencing and annotation.</title>
        <authorList>
            <consortium name="The Broad Institute Genomics Platform"/>
            <consortium name="The Broad Institute Genome Sequencing Center for Infectious Disease"/>
            <person name="Wu L."/>
            <person name="Ma J."/>
        </authorList>
    </citation>
    <scope>NUCLEOTIDE SEQUENCE [LARGE SCALE GENOMIC DNA]</scope>
    <source>
        <strain evidence="3">JCM 4737</strain>
    </source>
</reference>
<feature type="compositionally biased region" description="Low complexity" evidence="1">
    <location>
        <begin position="109"/>
        <end position="119"/>
    </location>
</feature>
<protein>
    <submittedName>
        <fullName evidence="2">Uncharacterized protein</fullName>
    </submittedName>
</protein>
<organism evidence="2 3">
    <name type="scientific">Streptomyces chryseus</name>
    <dbReference type="NCBI Taxonomy" id="68186"/>
    <lineage>
        <taxon>Bacteria</taxon>
        <taxon>Bacillati</taxon>
        <taxon>Actinomycetota</taxon>
        <taxon>Actinomycetes</taxon>
        <taxon>Kitasatosporales</taxon>
        <taxon>Streptomycetaceae</taxon>
        <taxon>Streptomyces</taxon>
    </lineage>
</organism>
<feature type="compositionally biased region" description="Basic and acidic residues" evidence="1">
    <location>
        <begin position="87"/>
        <end position="105"/>
    </location>
</feature>
<keyword evidence="3" id="KW-1185">Reference proteome</keyword>
<evidence type="ECO:0000313" key="2">
    <source>
        <dbReference type="EMBL" id="GHB28967.1"/>
    </source>
</evidence>
<feature type="region of interest" description="Disordered" evidence="1">
    <location>
        <begin position="56"/>
        <end position="142"/>
    </location>
</feature>
<feature type="compositionally biased region" description="Gly residues" evidence="1">
    <location>
        <begin position="65"/>
        <end position="79"/>
    </location>
</feature>
<proteinExistence type="predicted"/>
<evidence type="ECO:0000256" key="1">
    <source>
        <dbReference type="SAM" id="MobiDB-lite"/>
    </source>
</evidence>
<dbReference type="EMBL" id="BMVO01000033">
    <property type="protein sequence ID" value="GHB28967.1"/>
    <property type="molecule type" value="Genomic_DNA"/>
</dbReference>
<evidence type="ECO:0000313" key="3">
    <source>
        <dbReference type="Proteomes" id="UP000599437"/>
    </source>
</evidence>
<gene>
    <name evidence="2" type="ORF">GCM10010346_60510</name>
</gene>
<comment type="caution">
    <text evidence="2">The sequence shown here is derived from an EMBL/GenBank/DDBJ whole genome shotgun (WGS) entry which is preliminary data.</text>
</comment>
<accession>A0ABQ3E824</accession>
<sequence>MPAMCLVPRAVRSGALTVLLVLTAVLAVVLGEGGSVGQVRPPVMWAAGEAAVLGGGAGSFPSPGSGAGSGAGAGAGGEGQPSDAGDSEVRGAGDGARGARRERVRSGSRGRAVGVVTAYRRTRNGGRRPGAGRAVPGADVAPAAGGERRRVVLRC</sequence>
<dbReference type="RefSeq" id="WP_189716391.1">
    <property type="nucleotide sequence ID" value="NZ_BMVO01000033.1"/>
</dbReference>
<dbReference type="Proteomes" id="UP000599437">
    <property type="component" value="Unassembled WGS sequence"/>
</dbReference>
<feature type="compositionally biased region" description="Low complexity" evidence="1">
    <location>
        <begin position="131"/>
        <end position="142"/>
    </location>
</feature>